<dbReference type="InterPro" id="IPR015797">
    <property type="entry name" value="NUDIX_hydrolase-like_dom_sf"/>
</dbReference>
<dbReference type="Gene3D" id="3.90.79.10">
    <property type="entry name" value="Nucleoside Triphosphate Pyrophosphohydrolase"/>
    <property type="match status" value="1"/>
</dbReference>
<dbReference type="GO" id="GO:0051287">
    <property type="term" value="F:NAD binding"/>
    <property type="evidence" value="ECO:0007669"/>
    <property type="project" value="TreeGrafter"/>
</dbReference>
<sequence length="280" mass="32390">MSWFSTYTYTFEDFKHIGVPRMRLLPAKTKVNGDLIVQTSTLARELKTTHFAEMLSDSLETWKELDVEVVHIRIELQDSFLVPLLAERGFKFSFVTTDEVTMSKWLPNSVSPLVPLGCNYHSVACLVVDELGRILMIKELKRISMGWKFPGGKAENREKIFQTAKRKVLEETGVHAIPEAIISLSHKAALHYSNTGTFFFCCLMHSKDGEEQNEPEHPHEYVVSWFTREELRSLDKEEFFDHHRDIFVEYDKWMDSNADKPFAASNNGWKISSLFLFSNV</sequence>
<keyword evidence="2" id="KW-0378">Hydrolase</keyword>
<evidence type="ECO:0000256" key="2">
    <source>
        <dbReference type="ARBA" id="ARBA00022801"/>
    </source>
</evidence>
<comment type="similarity">
    <text evidence="1">Belongs to the Nudix hydrolase family.</text>
</comment>
<dbReference type="InterPro" id="IPR003293">
    <property type="entry name" value="Nudix_hydrolase6-like"/>
</dbReference>
<dbReference type="InterPro" id="IPR000086">
    <property type="entry name" value="NUDIX_hydrolase_dom"/>
</dbReference>
<dbReference type="SUPFAM" id="SSF55811">
    <property type="entry name" value="Nudix"/>
    <property type="match status" value="1"/>
</dbReference>
<dbReference type="Pfam" id="PF00293">
    <property type="entry name" value="NUDIX"/>
    <property type="match status" value="1"/>
</dbReference>
<dbReference type="Proteomes" id="UP001176961">
    <property type="component" value="Unassembled WGS sequence"/>
</dbReference>
<evidence type="ECO:0000259" key="3">
    <source>
        <dbReference type="PROSITE" id="PS51462"/>
    </source>
</evidence>
<dbReference type="Gene3D" id="3.40.630.30">
    <property type="match status" value="1"/>
</dbReference>
<comment type="caution">
    <text evidence="4">The sequence shown here is derived from an EMBL/GenBank/DDBJ whole genome shotgun (WGS) entry which is preliminary data.</text>
</comment>
<name>A0AA36LZL6_CYLNA</name>
<organism evidence="4 5">
    <name type="scientific">Cylicocyclus nassatus</name>
    <name type="common">Nematode worm</name>
    <dbReference type="NCBI Taxonomy" id="53992"/>
    <lineage>
        <taxon>Eukaryota</taxon>
        <taxon>Metazoa</taxon>
        <taxon>Ecdysozoa</taxon>
        <taxon>Nematoda</taxon>
        <taxon>Chromadorea</taxon>
        <taxon>Rhabditida</taxon>
        <taxon>Rhabditina</taxon>
        <taxon>Rhabditomorpha</taxon>
        <taxon>Strongyloidea</taxon>
        <taxon>Strongylidae</taxon>
        <taxon>Cylicocyclus</taxon>
    </lineage>
</organism>
<keyword evidence="5" id="KW-1185">Reference proteome</keyword>
<proteinExistence type="inferred from homology"/>
<dbReference type="GO" id="GO:0047631">
    <property type="term" value="F:ADP-ribose diphosphatase activity"/>
    <property type="evidence" value="ECO:0007669"/>
    <property type="project" value="TreeGrafter"/>
</dbReference>
<dbReference type="PROSITE" id="PS51462">
    <property type="entry name" value="NUDIX"/>
    <property type="match status" value="1"/>
</dbReference>
<evidence type="ECO:0000256" key="1">
    <source>
        <dbReference type="ARBA" id="ARBA00005582"/>
    </source>
</evidence>
<dbReference type="PANTHER" id="PTHR13994:SF13">
    <property type="entry name" value="FI03680P"/>
    <property type="match status" value="1"/>
</dbReference>
<reference evidence="4" key="1">
    <citation type="submission" date="2023-07" db="EMBL/GenBank/DDBJ databases">
        <authorList>
            <consortium name="CYATHOMIX"/>
        </authorList>
    </citation>
    <scope>NUCLEOTIDE SEQUENCE</scope>
    <source>
        <strain evidence="4">N/A</strain>
    </source>
</reference>
<dbReference type="AlphaFoldDB" id="A0AA36LZL6"/>
<accession>A0AA36LZL6</accession>
<dbReference type="InterPro" id="IPR040618">
    <property type="entry name" value="Pre-Nudix"/>
</dbReference>
<dbReference type="PANTHER" id="PTHR13994">
    <property type="entry name" value="NUDIX HYDROLASE RELATED"/>
    <property type="match status" value="1"/>
</dbReference>
<protein>
    <recommendedName>
        <fullName evidence="3">Nudix hydrolase domain-containing protein</fullName>
    </recommendedName>
</protein>
<dbReference type="EMBL" id="CATQJL010000112">
    <property type="protein sequence ID" value="CAJ0594544.1"/>
    <property type="molecule type" value="Genomic_DNA"/>
</dbReference>
<gene>
    <name evidence="4" type="ORF">CYNAS_LOCUS6527</name>
</gene>
<evidence type="ECO:0000313" key="5">
    <source>
        <dbReference type="Proteomes" id="UP001176961"/>
    </source>
</evidence>
<evidence type="ECO:0000313" key="4">
    <source>
        <dbReference type="EMBL" id="CAJ0594544.1"/>
    </source>
</evidence>
<dbReference type="GO" id="GO:0035529">
    <property type="term" value="F:NADH pyrophosphatase activity"/>
    <property type="evidence" value="ECO:0007669"/>
    <property type="project" value="TreeGrafter"/>
</dbReference>
<feature type="domain" description="Nudix hydrolase" evidence="3">
    <location>
        <begin position="118"/>
        <end position="250"/>
    </location>
</feature>
<dbReference type="Pfam" id="PF18290">
    <property type="entry name" value="Nudix_hydro"/>
    <property type="match status" value="1"/>
</dbReference>